<organism evidence="1 2">
    <name type="scientific">Anisodus acutangulus</name>
    <dbReference type="NCBI Taxonomy" id="402998"/>
    <lineage>
        <taxon>Eukaryota</taxon>
        <taxon>Viridiplantae</taxon>
        <taxon>Streptophyta</taxon>
        <taxon>Embryophyta</taxon>
        <taxon>Tracheophyta</taxon>
        <taxon>Spermatophyta</taxon>
        <taxon>Magnoliopsida</taxon>
        <taxon>eudicotyledons</taxon>
        <taxon>Gunneridae</taxon>
        <taxon>Pentapetalae</taxon>
        <taxon>asterids</taxon>
        <taxon>lamiids</taxon>
        <taxon>Solanales</taxon>
        <taxon>Solanaceae</taxon>
        <taxon>Solanoideae</taxon>
        <taxon>Hyoscyameae</taxon>
        <taxon>Anisodus</taxon>
    </lineage>
</organism>
<dbReference type="EMBL" id="JAJAGQ010000001">
    <property type="protein sequence ID" value="KAJ8573068.1"/>
    <property type="molecule type" value="Genomic_DNA"/>
</dbReference>
<sequence>MLRLWGLLCFDIEVFFPHDSSSSPRGYHKQKTKEFDQSHVMTAQSLLEEATLHRLESGVWTSVRFGDMRRALSACVRLILLQTDPKELRDYGDQKESSGLIDNMKEEAAMEKLMIRLKFPAQQLRALVMLVTFHAISRSGCI</sequence>
<name>A0A9Q1RUX4_9SOLA</name>
<keyword evidence="2" id="KW-1185">Reference proteome</keyword>
<proteinExistence type="predicted"/>
<accession>A0A9Q1RUX4</accession>
<dbReference type="Proteomes" id="UP001152561">
    <property type="component" value="Unassembled WGS sequence"/>
</dbReference>
<protein>
    <submittedName>
        <fullName evidence="1">Uncharacterized protein</fullName>
    </submittedName>
</protein>
<dbReference type="AlphaFoldDB" id="A0A9Q1RUX4"/>
<reference evidence="2" key="1">
    <citation type="journal article" date="2023" name="Proc. Natl. Acad. Sci. U.S.A.">
        <title>Genomic and structural basis for evolution of tropane alkaloid biosynthesis.</title>
        <authorList>
            <person name="Wanga Y.-J."/>
            <person name="Taina T."/>
            <person name="Yua J.-Y."/>
            <person name="Lia J."/>
            <person name="Xua B."/>
            <person name="Chenc J."/>
            <person name="D'Auriad J.C."/>
            <person name="Huanga J.-P."/>
            <person name="Huanga S.-X."/>
        </authorList>
    </citation>
    <scope>NUCLEOTIDE SEQUENCE [LARGE SCALE GENOMIC DNA]</scope>
    <source>
        <strain evidence="2">cv. KIB-2019</strain>
    </source>
</reference>
<dbReference type="OrthoDB" id="611769at2759"/>
<comment type="caution">
    <text evidence="1">The sequence shown here is derived from an EMBL/GenBank/DDBJ whole genome shotgun (WGS) entry which is preliminary data.</text>
</comment>
<evidence type="ECO:0000313" key="1">
    <source>
        <dbReference type="EMBL" id="KAJ8573068.1"/>
    </source>
</evidence>
<gene>
    <name evidence="1" type="ORF">K7X08_009579</name>
</gene>
<evidence type="ECO:0000313" key="2">
    <source>
        <dbReference type="Proteomes" id="UP001152561"/>
    </source>
</evidence>